<dbReference type="EMBL" id="KL596828">
    <property type="protein sequence ID" value="KER23976.1"/>
    <property type="molecule type" value="Genomic_DNA"/>
</dbReference>
<dbReference type="GeneID" id="20322451"/>
<dbReference type="OrthoDB" id="10059837at2759"/>
<reference evidence="1 2" key="1">
    <citation type="submission" date="2013-11" db="EMBL/GenBank/DDBJ databases">
        <title>Opisthorchis viverrini - life in the bile duct.</title>
        <authorList>
            <person name="Young N.D."/>
            <person name="Nagarajan N."/>
            <person name="Lin S.J."/>
            <person name="Korhonen P.K."/>
            <person name="Jex A.R."/>
            <person name="Hall R.S."/>
            <person name="Safavi-Hemami H."/>
            <person name="Kaewkong W."/>
            <person name="Bertrand D."/>
            <person name="Gao S."/>
            <person name="Seet Q."/>
            <person name="Wongkham S."/>
            <person name="Teh B.T."/>
            <person name="Wongkham C."/>
            <person name="Intapan P.M."/>
            <person name="Maleewong W."/>
            <person name="Yang X."/>
            <person name="Hu M."/>
            <person name="Wang Z."/>
            <person name="Hofmann A."/>
            <person name="Sternberg P.W."/>
            <person name="Tan P."/>
            <person name="Wang J."/>
            <person name="Gasser R.B."/>
        </authorList>
    </citation>
    <scope>NUCLEOTIDE SEQUENCE [LARGE SCALE GENOMIC DNA]</scope>
</reference>
<dbReference type="Proteomes" id="UP000054324">
    <property type="component" value="Unassembled WGS sequence"/>
</dbReference>
<evidence type="ECO:0000313" key="1">
    <source>
        <dbReference type="EMBL" id="KER23976.1"/>
    </source>
</evidence>
<gene>
    <name evidence="1" type="ORF">T265_08272</name>
</gene>
<accession>A0A074Z9R6</accession>
<dbReference type="KEGG" id="ovi:T265_08272"/>
<dbReference type="CTD" id="20322451"/>
<name>A0A074Z9R6_OPIVI</name>
<sequence length="108" mass="12656">MLLQGPDTTDDFLGVLLYFRIDLPEVSADAEEVFMQIHDQGALRFLWFSQNESIIIVWCQCLSPLMQSFVHETTEVLSKWGFHLHEWVDNIRDVLQRLPPSGRMMFEV</sequence>
<protein>
    <submittedName>
        <fullName evidence="1">Uncharacterized protein</fullName>
    </submittedName>
</protein>
<proteinExistence type="predicted"/>
<dbReference type="AlphaFoldDB" id="A0A074Z9R6"/>
<organism evidence="1 2">
    <name type="scientific">Opisthorchis viverrini</name>
    <name type="common">Southeast Asian liver fluke</name>
    <dbReference type="NCBI Taxonomy" id="6198"/>
    <lineage>
        <taxon>Eukaryota</taxon>
        <taxon>Metazoa</taxon>
        <taxon>Spiralia</taxon>
        <taxon>Lophotrochozoa</taxon>
        <taxon>Platyhelminthes</taxon>
        <taxon>Trematoda</taxon>
        <taxon>Digenea</taxon>
        <taxon>Opisthorchiida</taxon>
        <taxon>Opisthorchiata</taxon>
        <taxon>Opisthorchiidae</taxon>
        <taxon>Opisthorchis</taxon>
    </lineage>
</organism>
<evidence type="ECO:0000313" key="2">
    <source>
        <dbReference type="Proteomes" id="UP000054324"/>
    </source>
</evidence>
<dbReference type="RefSeq" id="XP_009172284.1">
    <property type="nucleotide sequence ID" value="XM_009174020.1"/>
</dbReference>
<keyword evidence="2" id="KW-1185">Reference proteome</keyword>